<feature type="repeat" description="PPR" evidence="4">
    <location>
        <begin position="244"/>
        <end position="278"/>
    </location>
</feature>
<feature type="domain" description="FAD-binding PCMH-type" evidence="5">
    <location>
        <begin position="386"/>
        <end position="567"/>
    </location>
</feature>
<comment type="cofactor">
    <cofactor evidence="1">
        <name>FAD</name>
        <dbReference type="ChEBI" id="CHEBI:57692"/>
    </cofactor>
</comment>
<keyword evidence="2" id="KW-0677">Repeat</keyword>
<dbReference type="PANTHER" id="PTHR47926:SF533">
    <property type="entry name" value="DYW DOMAIN-CONTAINING PROTEIN"/>
    <property type="match status" value="1"/>
</dbReference>
<protein>
    <recommendedName>
        <fullName evidence="5">FAD-binding PCMH-type domain-containing protein</fullName>
    </recommendedName>
</protein>
<evidence type="ECO:0000256" key="1">
    <source>
        <dbReference type="ARBA" id="ARBA00001974"/>
    </source>
</evidence>
<proteinExistence type="inferred from homology"/>
<accession>A0A835RLD3</accession>
<dbReference type="NCBIfam" id="TIGR00756">
    <property type="entry name" value="PPR"/>
    <property type="match status" value="4"/>
</dbReference>
<dbReference type="InterPro" id="IPR006094">
    <property type="entry name" value="Oxid_FAD_bind_N"/>
</dbReference>
<dbReference type="OrthoDB" id="610608at2759"/>
<dbReference type="InterPro" id="IPR016166">
    <property type="entry name" value="FAD-bd_PCMH"/>
</dbReference>
<comment type="similarity">
    <text evidence="3">Belongs to the PPR family. PCMP-E subfamily.</text>
</comment>
<dbReference type="Pfam" id="PF13041">
    <property type="entry name" value="PPR_2"/>
    <property type="match status" value="2"/>
</dbReference>
<dbReference type="InterPro" id="IPR002885">
    <property type="entry name" value="PPR_rpt"/>
</dbReference>
<dbReference type="InterPro" id="IPR011990">
    <property type="entry name" value="TPR-like_helical_dom_sf"/>
</dbReference>
<feature type="repeat" description="PPR" evidence="4">
    <location>
        <begin position="129"/>
        <end position="163"/>
    </location>
</feature>
<evidence type="ECO:0000313" key="6">
    <source>
        <dbReference type="EMBL" id="KAG0491026.1"/>
    </source>
</evidence>
<gene>
    <name evidence="6" type="ORF">HPP92_007889</name>
</gene>
<dbReference type="PROSITE" id="PS51375">
    <property type="entry name" value="PPR"/>
    <property type="match status" value="3"/>
</dbReference>
<organism evidence="6 7">
    <name type="scientific">Vanilla planifolia</name>
    <name type="common">Vanilla</name>
    <dbReference type="NCBI Taxonomy" id="51239"/>
    <lineage>
        <taxon>Eukaryota</taxon>
        <taxon>Viridiplantae</taxon>
        <taxon>Streptophyta</taxon>
        <taxon>Embryophyta</taxon>
        <taxon>Tracheophyta</taxon>
        <taxon>Spermatophyta</taxon>
        <taxon>Magnoliopsida</taxon>
        <taxon>Liliopsida</taxon>
        <taxon>Asparagales</taxon>
        <taxon>Orchidaceae</taxon>
        <taxon>Vanilloideae</taxon>
        <taxon>Vanilleae</taxon>
        <taxon>Vanilla</taxon>
    </lineage>
</organism>
<dbReference type="GO" id="GO:0003723">
    <property type="term" value="F:RNA binding"/>
    <property type="evidence" value="ECO:0007669"/>
    <property type="project" value="InterPro"/>
</dbReference>
<dbReference type="InterPro" id="IPR016167">
    <property type="entry name" value="FAD-bd_PCMH_sub1"/>
</dbReference>
<evidence type="ECO:0000256" key="3">
    <source>
        <dbReference type="ARBA" id="ARBA00061659"/>
    </source>
</evidence>
<dbReference type="GO" id="GO:0009451">
    <property type="term" value="P:RNA modification"/>
    <property type="evidence" value="ECO:0007669"/>
    <property type="project" value="InterPro"/>
</dbReference>
<dbReference type="PANTHER" id="PTHR47926">
    <property type="entry name" value="PENTATRICOPEPTIDE REPEAT-CONTAINING PROTEIN"/>
    <property type="match status" value="1"/>
</dbReference>
<dbReference type="GO" id="GO:0005739">
    <property type="term" value="C:mitochondrion"/>
    <property type="evidence" value="ECO:0007669"/>
    <property type="project" value="UniProtKB-ARBA"/>
</dbReference>
<comment type="caution">
    <text evidence="6">The sequence shown here is derived from an EMBL/GenBank/DDBJ whole genome shotgun (WGS) entry which is preliminary data.</text>
</comment>
<dbReference type="Proteomes" id="UP000639772">
    <property type="component" value="Chromosome 3"/>
</dbReference>
<dbReference type="Pfam" id="PF01535">
    <property type="entry name" value="PPR"/>
    <property type="match status" value="3"/>
</dbReference>
<dbReference type="Gene3D" id="3.30.465.10">
    <property type="match status" value="1"/>
</dbReference>
<feature type="repeat" description="PPR" evidence="4">
    <location>
        <begin position="28"/>
        <end position="62"/>
    </location>
</feature>
<dbReference type="InterPro" id="IPR016169">
    <property type="entry name" value="FAD-bd_PCMH_sub2"/>
</dbReference>
<dbReference type="PROSITE" id="PS51387">
    <property type="entry name" value="FAD_PCMH"/>
    <property type="match status" value="1"/>
</dbReference>
<evidence type="ECO:0000313" key="7">
    <source>
        <dbReference type="Proteomes" id="UP000639772"/>
    </source>
</evidence>
<dbReference type="Gene3D" id="1.25.40.10">
    <property type="entry name" value="Tetratricopeptide repeat domain"/>
    <property type="match status" value="3"/>
</dbReference>
<dbReference type="InterPro" id="IPR036318">
    <property type="entry name" value="FAD-bd_PCMH-like_sf"/>
</dbReference>
<sequence length="761" mass="82506">MDGDGFGYALEGNLSDATKLFQSMPSRNTVSWNAMITACQREGSDATAIQLFTRMRREGVTSNNLTLVGVLKAYTALRLLEEGKGVHCCGVKSAWIENVLVGSTLVDMYAKCGCMLNAQRAFGEVSGHNVISWSILLAGFARHGMIVEAERVFCEMPEKNVVSWNVFIVGLVQNGSQKRAISVFLDMMSGGVQPNSCTITSLLSGCCSSRYLNEGVGNALISAYGKCGSLLEAERSFKSLNTPDMISWNALLTAYSQNGQGNEALVLFDEMRRSGVELNNVTFVSVLSACCYTGEIKKVGITKRPEGKVHDIKLVAILDTPFDVNVFTTTTTSSGWPPAYYPSPRLPFLTLLSVSIAVPPASPVLCNSTTGACIVSNAYGVWGDRQVCSVPSVVYPTTEAELVAVVADASRHNLKLKVISGFSHSIPKLVCPSPTGSVLISTTKYAAGISVDPARRRVVADAGVGLRDLIDEVEAAGLSLPAAPYWEGVSIAGLLSTGSHGSSWWGLGGAVHEYVAAIRLVVPTEAEEGFAKVLDVDGGNPEVFNAVKVSLGLLGVISKVTLSLQPAFKRSITYDYRADDRFQDEFTELAKRHEFFDITWYPSQVRATEKSLEESKNVKGKCAMASTVLAAKALVSNGLKNNNVIFTGYPVVGRQSRMQTSGSCLHSSARNPFSMCAWDSRIRGLFFYETTAMFSASKFRDFVLDVKKLRDLSPQRFCGVDIYTGFLIRFVKASDAYLGQPEDCVVVDFNYYRADDPWTRG</sequence>
<evidence type="ECO:0000256" key="4">
    <source>
        <dbReference type="PROSITE-ProRule" id="PRU00708"/>
    </source>
</evidence>
<reference evidence="6 7" key="1">
    <citation type="journal article" date="2020" name="Nat. Food">
        <title>A phased Vanilla planifolia genome enables genetic improvement of flavour and production.</title>
        <authorList>
            <person name="Hasing T."/>
            <person name="Tang H."/>
            <person name="Brym M."/>
            <person name="Khazi F."/>
            <person name="Huang T."/>
            <person name="Chambers A.H."/>
        </authorList>
    </citation>
    <scope>NUCLEOTIDE SEQUENCE [LARGE SCALE GENOMIC DNA]</scope>
    <source>
        <tissue evidence="6">Leaf</tissue>
    </source>
</reference>
<dbReference type="AlphaFoldDB" id="A0A835RLD3"/>
<dbReference type="EMBL" id="JADCNM010000003">
    <property type="protein sequence ID" value="KAG0491026.1"/>
    <property type="molecule type" value="Genomic_DNA"/>
</dbReference>
<dbReference type="SUPFAM" id="SSF56176">
    <property type="entry name" value="FAD-binding/transporter-associated domain-like"/>
    <property type="match status" value="1"/>
</dbReference>
<dbReference type="GO" id="GO:0071949">
    <property type="term" value="F:FAD binding"/>
    <property type="evidence" value="ECO:0007669"/>
    <property type="project" value="InterPro"/>
</dbReference>
<dbReference type="InterPro" id="IPR046960">
    <property type="entry name" value="PPR_At4g14850-like_plant"/>
</dbReference>
<dbReference type="Pfam" id="PF01565">
    <property type="entry name" value="FAD_binding_4"/>
    <property type="match status" value="1"/>
</dbReference>
<dbReference type="Gene3D" id="3.30.43.10">
    <property type="entry name" value="Uridine Diphospho-n-acetylenolpyruvylglucosamine Reductase, domain 2"/>
    <property type="match status" value="1"/>
</dbReference>
<evidence type="ECO:0000259" key="5">
    <source>
        <dbReference type="PROSITE" id="PS51387"/>
    </source>
</evidence>
<evidence type="ECO:0000256" key="2">
    <source>
        <dbReference type="ARBA" id="ARBA00022737"/>
    </source>
</evidence>
<name>A0A835RLD3_VANPL</name>
<dbReference type="FunFam" id="1.25.40.10:FF:000205">
    <property type="entry name" value="Pentatricopeptide repeat-containing protein, mitochondrial"/>
    <property type="match status" value="1"/>
</dbReference>